<gene>
    <name evidence="9" type="ORF">CGOC_LOCUS350</name>
</gene>
<name>A0A3P6PYL8_CYLGO</name>
<comment type="subcellular location">
    <subcellularLocation>
        <location evidence="2">Nucleus</location>
    </subcellularLocation>
</comment>
<proteinExistence type="inferred from homology"/>
<keyword evidence="5" id="KW-0479">Metal-binding</keyword>
<dbReference type="PANTHER" id="PTHR22930:SF269">
    <property type="entry name" value="NUCLEASE HARBI1-LIKE PROTEIN"/>
    <property type="match status" value="1"/>
</dbReference>
<keyword evidence="7" id="KW-0539">Nucleus</keyword>
<dbReference type="PANTHER" id="PTHR22930">
    <property type="match status" value="1"/>
</dbReference>
<evidence type="ECO:0000256" key="1">
    <source>
        <dbReference type="ARBA" id="ARBA00001968"/>
    </source>
</evidence>
<dbReference type="Pfam" id="PF13359">
    <property type="entry name" value="DDE_Tnp_4"/>
    <property type="match status" value="1"/>
</dbReference>
<keyword evidence="6" id="KW-0378">Hydrolase</keyword>
<evidence type="ECO:0000256" key="3">
    <source>
        <dbReference type="ARBA" id="ARBA00006958"/>
    </source>
</evidence>
<evidence type="ECO:0000313" key="9">
    <source>
        <dbReference type="EMBL" id="VDK44546.1"/>
    </source>
</evidence>
<dbReference type="GO" id="GO:0016787">
    <property type="term" value="F:hydrolase activity"/>
    <property type="evidence" value="ECO:0007669"/>
    <property type="project" value="UniProtKB-KW"/>
</dbReference>
<evidence type="ECO:0000256" key="7">
    <source>
        <dbReference type="ARBA" id="ARBA00023242"/>
    </source>
</evidence>
<evidence type="ECO:0000256" key="4">
    <source>
        <dbReference type="ARBA" id="ARBA00022722"/>
    </source>
</evidence>
<sequence length="396" mass="45811">MESHAVTYEFIQLIIRKLARSRRCGHCRRRICPHMLSLFLLFTEELEKRRRKLYMNANGDEELFHEYTRLTFSEFESLHNRLKDRLQHLRSHRYPIDTIHRLAICLRYLGHGRSFHALGHEFRLGRSTVTAIVYEVCRAILAEFRHEALPLPTPETWKESADGFQNLWNYPRGIAAIDGKHFRCIAPINSGSSHFNYKGFFSIVLLLVVDSNYKILLLDCGGKGRISDSGLFRTSPIRRSLENAKASFPPSAPLGRHGTVEYHVLADGGFPQTSWMQRPFQQQEACRDAKKTHFNECFSSARRVVESVFGIICSRFRVFQAPLQGCPENMKLIIITACVLHNLLAKSLTRDELSSRYPHNVLDENEVARPSRAQTQDDARAQRRLVEYFAERDGYE</sequence>
<dbReference type="InterPro" id="IPR045249">
    <property type="entry name" value="HARBI1-like"/>
</dbReference>
<keyword evidence="10" id="KW-1185">Reference proteome</keyword>
<evidence type="ECO:0000256" key="6">
    <source>
        <dbReference type="ARBA" id="ARBA00022801"/>
    </source>
</evidence>
<evidence type="ECO:0000256" key="2">
    <source>
        <dbReference type="ARBA" id="ARBA00004123"/>
    </source>
</evidence>
<protein>
    <recommendedName>
        <fullName evidence="8">DDE Tnp4 domain-containing protein</fullName>
    </recommendedName>
</protein>
<feature type="domain" description="DDE Tnp4" evidence="8">
    <location>
        <begin position="177"/>
        <end position="342"/>
    </location>
</feature>
<dbReference type="EMBL" id="UYRV01000458">
    <property type="protein sequence ID" value="VDK44546.1"/>
    <property type="molecule type" value="Genomic_DNA"/>
</dbReference>
<reference evidence="9 10" key="1">
    <citation type="submission" date="2018-11" db="EMBL/GenBank/DDBJ databases">
        <authorList>
            <consortium name="Pathogen Informatics"/>
        </authorList>
    </citation>
    <scope>NUCLEOTIDE SEQUENCE [LARGE SCALE GENOMIC DNA]</scope>
</reference>
<dbReference type="AlphaFoldDB" id="A0A3P6PYL8"/>
<comment type="cofactor">
    <cofactor evidence="1">
        <name>a divalent metal cation</name>
        <dbReference type="ChEBI" id="CHEBI:60240"/>
    </cofactor>
</comment>
<organism evidence="9 10">
    <name type="scientific">Cylicostephanus goldi</name>
    <name type="common">Nematode worm</name>
    <dbReference type="NCBI Taxonomy" id="71465"/>
    <lineage>
        <taxon>Eukaryota</taxon>
        <taxon>Metazoa</taxon>
        <taxon>Ecdysozoa</taxon>
        <taxon>Nematoda</taxon>
        <taxon>Chromadorea</taxon>
        <taxon>Rhabditida</taxon>
        <taxon>Rhabditina</taxon>
        <taxon>Rhabditomorpha</taxon>
        <taxon>Strongyloidea</taxon>
        <taxon>Strongylidae</taxon>
        <taxon>Cylicostephanus</taxon>
    </lineage>
</organism>
<evidence type="ECO:0000259" key="8">
    <source>
        <dbReference type="Pfam" id="PF13359"/>
    </source>
</evidence>
<evidence type="ECO:0000313" key="10">
    <source>
        <dbReference type="Proteomes" id="UP000271889"/>
    </source>
</evidence>
<dbReference type="InterPro" id="IPR027806">
    <property type="entry name" value="HARBI1_dom"/>
</dbReference>
<dbReference type="GO" id="GO:0004518">
    <property type="term" value="F:nuclease activity"/>
    <property type="evidence" value="ECO:0007669"/>
    <property type="project" value="UniProtKB-KW"/>
</dbReference>
<dbReference type="Proteomes" id="UP000271889">
    <property type="component" value="Unassembled WGS sequence"/>
</dbReference>
<comment type="similarity">
    <text evidence="3">Belongs to the HARBI1 family.</text>
</comment>
<evidence type="ECO:0000256" key="5">
    <source>
        <dbReference type="ARBA" id="ARBA00022723"/>
    </source>
</evidence>
<accession>A0A3P6PYL8</accession>
<dbReference type="OrthoDB" id="5822470at2759"/>
<dbReference type="GO" id="GO:0005634">
    <property type="term" value="C:nucleus"/>
    <property type="evidence" value="ECO:0007669"/>
    <property type="project" value="UniProtKB-SubCell"/>
</dbReference>
<dbReference type="GO" id="GO:0046872">
    <property type="term" value="F:metal ion binding"/>
    <property type="evidence" value="ECO:0007669"/>
    <property type="project" value="UniProtKB-KW"/>
</dbReference>
<keyword evidence="4" id="KW-0540">Nuclease</keyword>